<comment type="cofactor">
    <cofactor evidence="1 9">
        <name>FAD</name>
        <dbReference type="ChEBI" id="CHEBI:57692"/>
    </cofactor>
</comment>
<dbReference type="Gene3D" id="3.20.20.220">
    <property type="match status" value="1"/>
</dbReference>
<evidence type="ECO:0000256" key="8">
    <source>
        <dbReference type="ARBA" id="ARBA00048628"/>
    </source>
</evidence>
<keyword evidence="4 9" id="KW-0285">Flavoprotein</keyword>
<keyword evidence="10" id="KW-0808">Transferase</keyword>
<protein>
    <recommendedName>
        <fullName evidence="9">Methylenetetrahydrofolate reductase</fullName>
    </recommendedName>
</protein>
<proteinExistence type="inferred from homology"/>
<keyword evidence="10" id="KW-0489">Methyltransferase</keyword>
<evidence type="ECO:0000256" key="5">
    <source>
        <dbReference type="ARBA" id="ARBA00022827"/>
    </source>
</evidence>
<accession>A0A1V5SXM1</accession>
<dbReference type="GO" id="GO:0106312">
    <property type="term" value="F:methylenetetrahydrofolate reductase (NADH) activity"/>
    <property type="evidence" value="ECO:0007669"/>
    <property type="project" value="UniProtKB-EC"/>
</dbReference>
<evidence type="ECO:0000256" key="3">
    <source>
        <dbReference type="ARBA" id="ARBA00006743"/>
    </source>
</evidence>
<dbReference type="InterPro" id="IPR029041">
    <property type="entry name" value="FAD-linked_oxidoreductase-like"/>
</dbReference>
<dbReference type="GO" id="GO:0009086">
    <property type="term" value="P:methionine biosynthetic process"/>
    <property type="evidence" value="ECO:0007669"/>
    <property type="project" value="TreeGrafter"/>
</dbReference>
<comment type="caution">
    <text evidence="10">The sequence shown here is derived from an EMBL/GenBank/DDBJ whole genome shotgun (WGS) entry which is preliminary data.</text>
</comment>
<dbReference type="GO" id="GO:0008168">
    <property type="term" value="F:methyltransferase activity"/>
    <property type="evidence" value="ECO:0007669"/>
    <property type="project" value="UniProtKB-KW"/>
</dbReference>
<dbReference type="InterPro" id="IPR003171">
    <property type="entry name" value="Mehydrof_redctse-like"/>
</dbReference>
<organism evidence="10">
    <name type="scientific">Candidatus Atribacter allofermentans</name>
    <dbReference type="NCBI Taxonomy" id="1852833"/>
    <lineage>
        <taxon>Bacteria</taxon>
        <taxon>Pseudomonadati</taxon>
        <taxon>Atribacterota</taxon>
        <taxon>Atribacteria</taxon>
        <taxon>Atribacterales</taxon>
        <taxon>Atribacteraceae</taxon>
        <taxon>Atribacter</taxon>
    </lineage>
</organism>
<dbReference type="UniPathway" id="UPA00193"/>
<dbReference type="EMBL" id="MWBQ01000062">
    <property type="protein sequence ID" value="OQA58951.1"/>
    <property type="molecule type" value="Genomic_DNA"/>
</dbReference>
<reference evidence="10" key="1">
    <citation type="submission" date="2017-02" db="EMBL/GenBank/DDBJ databases">
        <title>Delving into the versatile metabolic prowess of the omnipresent phylum Bacteroidetes.</title>
        <authorList>
            <person name="Nobu M.K."/>
            <person name="Mei R."/>
            <person name="Narihiro T."/>
            <person name="Kuroda K."/>
            <person name="Liu W.-T."/>
        </authorList>
    </citation>
    <scope>NUCLEOTIDE SEQUENCE</scope>
    <source>
        <strain evidence="10">ADurb.Bin276</strain>
    </source>
</reference>
<dbReference type="GO" id="GO:0071949">
    <property type="term" value="F:FAD binding"/>
    <property type="evidence" value="ECO:0007669"/>
    <property type="project" value="TreeGrafter"/>
</dbReference>
<dbReference type="PANTHER" id="PTHR45754:SF3">
    <property type="entry name" value="METHYLENETETRAHYDROFOLATE REDUCTASE (NADPH)"/>
    <property type="match status" value="1"/>
</dbReference>
<dbReference type="Proteomes" id="UP000485569">
    <property type="component" value="Unassembled WGS sequence"/>
</dbReference>
<evidence type="ECO:0000256" key="1">
    <source>
        <dbReference type="ARBA" id="ARBA00001974"/>
    </source>
</evidence>
<evidence type="ECO:0000256" key="6">
    <source>
        <dbReference type="ARBA" id="ARBA00023002"/>
    </source>
</evidence>
<dbReference type="Pfam" id="PF02219">
    <property type="entry name" value="MTHFR"/>
    <property type="match status" value="1"/>
</dbReference>
<evidence type="ECO:0000256" key="7">
    <source>
        <dbReference type="ARBA" id="ARBA00034478"/>
    </source>
</evidence>
<dbReference type="GO" id="GO:0035999">
    <property type="term" value="P:tetrahydrofolate interconversion"/>
    <property type="evidence" value="ECO:0007669"/>
    <property type="project" value="UniProtKB-UniPathway"/>
</dbReference>
<dbReference type="AlphaFoldDB" id="A0A1V5SXM1"/>
<evidence type="ECO:0000256" key="9">
    <source>
        <dbReference type="RuleBase" id="RU003862"/>
    </source>
</evidence>
<keyword evidence="6 9" id="KW-0560">Oxidoreductase</keyword>
<comment type="pathway">
    <text evidence="2 9">One-carbon metabolism; tetrahydrofolate interconversion.</text>
</comment>
<gene>
    <name evidence="10" type="primary">yitJ_2</name>
    <name evidence="10" type="ORF">BWY41_00937</name>
</gene>
<comment type="similarity">
    <text evidence="3 9">Belongs to the methylenetetrahydrofolate reductase family.</text>
</comment>
<dbReference type="GO" id="GO:0005829">
    <property type="term" value="C:cytosol"/>
    <property type="evidence" value="ECO:0007669"/>
    <property type="project" value="TreeGrafter"/>
</dbReference>
<dbReference type="PANTHER" id="PTHR45754">
    <property type="entry name" value="METHYLENETETRAHYDROFOLATE REDUCTASE"/>
    <property type="match status" value="1"/>
</dbReference>
<evidence type="ECO:0000313" key="10">
    <source>
        <dbReference type="EMBL" id="OQA58951.1"/>
    </source>
</evidence>
<dbReference type="GO" id="GO:0032259">
    <property type="term" value="P:methylation"/>
    <property type="evidence" value="ECO:0007669"/>
    <property type="project" value="UniProtKB-KW"/>
</dbReference>
<comment type="pathway">
    <text evidence="7">Amino-acid biosynthesis; L-methionine biosynthesis via de novo pathway.</text>
</comment>
<keyword evidence="5 9" id="KW-0274">FAD</keyword>
<name>A0A1V5SXM1_9BACT</name>
<dbReference type="SUPFAM" id="SSF51730">
    <property type="entry name" value="FAD-linked oxidoreductase"/>
    <property type="match status" value="1"/>
</dbReference>
<evidence type="ECO:0000256" key="2">
    <source>
        <dbReference type="ARBA" id="ARBA00004777"/>
    </source>
</evidence>
<comment type="catalytic activity">
    <reaction evidence="8">
        <text>(6S)-5-methyl-5,6,7,8-tetrahydrofolate + NAD(+) = (6R)-5,10-methylene-5,6,7,8-tetrahydrofolate + NADH + H(+)</text>
        <dbReference type="Rhea" id="RHEA:19821"/>
        <dbReference type="ChEBI" id="CHEBI:15378"/>
        <dbReference type="ChEBI" id="CHEBI:15636"/>
        <dbReference type="ChEBI" id="CHEBI:18608"/>
        <dbReference type="ChEBI" id="CHEBI:57540"/>
        <dbReference type="ChEBI" id="CHEBI:57945"/>
        <dbReference type="EC" id="1.5.1.54"/>
    </reaction>
    <physiologicalReaction direction="right-to-left" evidence="8">
        <dbReference type="Rhea" id="RHEA:19823"/>
    </physiologicalReaction>
</comment>
<evidence type="ECO:0000256" key="4">
    <source>
        <dbReference type="ARBA" id="ARBA00022630"/>
    </source>
</evidence>
<sequence length="308" mass="33866">MSWLKQVLQSGHFAVTAEVGPPKGSDPQVIRKKCDLLKGFVDAVNITDNQTAIVRMSSFASCLIAQKQEIEPVMQMVTRDRNRIALQSDFLGACALGISNLLCLTGDHQSMGNHPQSKNVYDIDSIQLLQIFKNMRDQKVFQNGEEVKGEINVFLGAGESPYADPLEFRALRLAKKIAAGAEFIQTQAIFDVDIFTQWMEEVCCLGLHKKSFILAGVIPVKSAKALRYMKNEVPGVVIPDNLIERMEAATDQKAEGVEVCIETIQKVAKIEGVSGVHIMAIAWESIVPEIVQRSGLLPRPAKGEITSS</sequence>
<dbReference type="CDD" id="cd00537">
    <property type="entry name" value="MTHFR"/>
    <property type="match status" value="1"/>
</dbReference>